<organism evidence="1 2">
    <name type="scientific">Aeromonas phage phiA014S</name>
    <dbReference type="NCBI Taxonomy" id="3119845"/>
    <lineage>
        <taxon>Viruses</taxon>
        <taxon>Duplodnaviria</taxon>
        <taxon>Heunggongvirae</taxon>
        <taxon>Uroviricota</taxon>
        <taxon>Caudoviricetes</taxon>
        <taxon>Autographivirales</taxon>
        <taxon>Autotranscriptaviridae</taxon>
        <taxon>Studiervirinae</taxon>
        <taxon>Coryciavirus</taxon>
        <taxon>Coryciavirus A014S</taxon>
    </lineage>
</organism>
<evidence type="ECO:0000313" key="2">
    <source>
        <dbReference type="Proteomes" id="UP001333037"/>
    </source>
</evidence>
<dbReference type="EMBL" id="PP226939">
    <property type="protein sequence ID" value="WVX92102.1"/>
    <property type="molecule type" value="Genomic_DNA"/>
</dbReference>
<accession>A0ABZ2CLZ0</accession>
<proteinExistence type="predicted"/>
<name>A0ABZ2CLZ0_9CAUD</name>
<protein>
    <submittedName>
        <fullName evidence="1">Uncharacterized protein</fullName>
    </submittedName>
</protein>
<evidence type="ECO:0000313" key="1">
    <source>
        <dbReference type="EMBL" id="WVX92102.1"/>
    </source>
</evidence>
<dbReference type="Proteomes" id="UP001333037">
    <property type="component" value="Segment"/>
</dbReference>
<sequence length="84" mass="9044">MSNTTKIELKVSPKKPLCTGTLKLNDVFRVRASGNVYVVTQPAIVVGDKVVAHCLVEGTVAPSTTFGYNFSDILVASKVEVQFD</sequence>
<keyword evidence="2" id="KW-1185">Reference proteome</keyword>
<reference evidence="1 2" key="1">
    <citation type="submission" date="2024-01" db="EMBL/GenBank/DDBJ databases">
        <authorList>
            <person name="Wang Y."/>
            <person name="Lin M."/>
        </authorList>
    </citation>
    <scope>NUCLEOTIDE SEQUENCE [LARGE SCALE GENOMIC DNA]</scope>
</reference>